<dbReference type="Proteomes" id="UP001141259">
    <property type="component" value="Unassembled WGS sequence"/>
</dbReference>
<feature type="compositionally biased region" description="Basic and acidic residues" evidence="1">
    <location>
        <begin position="52"/>
        <end position="64"/>
    </location>
</feature>
<feature type="compositionally biased region" description="Basic and acidic residues" evidence="1">
    <location>
        <begin position="1"/>
        <end position="16"/>
    </location>
</feature>
<keyword evidence="2" id="KW-0472">Membrane</keyword>
<keyword evidence="4" id="KW-1185">Reference proteome</keyword>
<protein>
    <submittedName>
        <fullName evidence="3">Uncharacterized protein</fullName>
    </submittedName>
</protein>
<evidence type="ECO:0000313" key="4">
    <source>
        <dbReference type="Proteomes" id="UP001141259"/>
    </source>
</evidence>
<organism evidence="3 4">
    <name type="scientific">Umezawaea endophytica</name>
    <dbReference type="NCBI Taxonomy" id="1654476"/>
    <lineage>
        <taxon>Bacteria</taxon>
        <taxon>Bacillati</taxon>
        <taxon>Actinomycetota</taxon>
        <taxon>Actinomycetes</taxon>
        <taxon>Pseudonocardiales</taxon>
        <taxon>Pseudonocardiaceae</taxon>
        <taxon>Umezawaea</taxon>
    </lineage>
</organism>
<sequence length="185" mass="20865">MTYPDREPRRPAERHPQGGYSVEEQRTEQMPARDVRRDDYPTQVGAPVPLQDDPRRENVVRREEEVVERPRDDHARVKTVMVVCAVIDVVCLLFAIVLAVHIFLVIGGANAANGFAQMIEGWSAAVSLGLRDLFTPENLGARTLLNDGLAAVIWLVLRAVLTNLITRLALPVGQRRVWYRRTATY</sequence>
<dbReference type="EMBL" id="JANYMP010000040">
    <property type="protein sequence ID" value="MCS7483994.1"/>
    <property type="molecule type" value="Genomic_DNA"/>
</dbReference>
<reference evidence="3" key="1">
    <citation type="submission" date="2022-08" db="EMBL/GenBank/DDBJ databases">
        <authorList>
            <person name="Tistechok S."/>
            <person name="Samborskyy M."/>
            <person name="Roman I."/>
        </authorList>
    </citation>
    <scope>NUCLEOTIDE SEQUENCE</scope>
    <source>
        <strain evidence="3">DSM 103496</strain>
    </source>
</reference>
<feature type="transmembrane region" description="Helical" evidence="2">
    <location>
        <begin position="79"/>
        <end position="106"/>
    </location>
</feature>
<evidence type="ECO:0000256" key="1">
    <source>
        <dbReference type="SAM" id="MobiDB-lite"/>
    </source>
</evidence>
<evidence type="ECO:0000313" key="3">
    <source>
        <dbReference type="EMBL" id="MCS7483994.1"/>
    </source>
</evidence>
<gene>
    <name evidence="3" type="ORF">NZH93_44780</name>
</gene>
<name>A0A9X2VWK8_9PSEU</name>
<keyword evidence="2" id="KW-0812">Transmembrane</keyword>
<feature type="region of interest" description="Disordered" evidence="1">
    <location>
        <begin position="1"/>
        <end position="64"/>
    </location>
</feature>
<keyword evidence="2" id="KW-1133">Transmembrane helix</keyword>
<proteinExistence type="predicted"/>
<comment type="caution">
    <text evidence="3">The sequence shown here is derived from an EMBL/GenBank/DDBJ whole genome shotgun (WGS) entry which is preliminary data.</text>
</comment>
<evidence type="ECO:0000256" key="2">
    <source>
        <dbReference type="SAM" id="Phobius"/>
    </source>
</evidence>
<feature type="compositionally biased region" description="Basic and acidic residues" evidence="1">
    <location>
        <begin position="23"/>
        <end position="40"/>
    </location>
</feature>
<dbReference type="AlphaFoldDB" id="A0A9X2VWK8"/>
<dbReference type="RefSeq" id="WP_259629448.1">
    <property type="nucleotide sequence ID" value="NZ_JANYMP010000040.1"/>
</dbReference>
<feature type="transmembrane region" description="Helical" evidence="2">
    <location>
        <begin position="149"/>
        <end position="170"/>
    </location>
</feature>
<accession>A0A9X2VWK8</accession>